<keyword evidence="13" id="KW-1185">Reference proteome</keyword>
<dbReference type="GO" id="GO:0005789">
    <property type="term" value="C:endoplasmic reticulum membrane"/>
    <property type="evidence" value="ECO:0007669"/>
    <property type="project" value="UniProtKB-SubCell"/>
</dbReference>
<name>A0A9Q3DSU3_9BASI</name>
<evidence type="ECO:0000256" key="4">
    <source>
        <dbReference type="ARBA" id="ARBA00022502"/>
    </source>
</evidence>
<keyword evidence="5" id="KW-0812">Transmembrane</keyword>
<dbReference type="InterPro" id="IPR013233">
    <property type="entry name" value="PIG-X/PBN1"/>
</dbReference>
<comment type="similarity">
    <text evidence="3 10">Belongs to the PIGX family.</text>
</comment>
<reference evidence="12" key="1">
    <citation type="submission" date="2021-03" db="EMBL/GenBank/DDBJ databases">
        <title>Draft genome sequence of rust myrtle Austropuccinia psidii MF-1, a brazilian biotype.</title>
        <authorList>
            <person name="Quecine M.C."/>
            <person name="Pachon D.M.R."/>
            <person name="Bonatelli M.L."/>
            <person name="Correr F.H."/>
            <person name="Franceschini L.M."/>
            <person name="Leite T.F."/>
            <person name="Margarido G.R.A."/>
            <person name="Almeida C.A."/>
            <person name="Ferrarezi J.A."/>
            <person name="Labate C.A."/>
        </authorList>
    </citation>
    <scope>NUCLEOTIDE SEQUENCE</scope>
    <source>
        <strain evidence="12">MF-1</strain>
    </source>
</reference>
<evidence type="ECO:0000256" key="3">
    <source>
        <dbReference type="ARBA" id="ARBA00010345"/>
    </source>
</evidence>
<evidence type="ECO:0000256" key="11">
    <source>
        <dbReference type="SAM" id="MobiDB-lite"/>
    </source>
</evidence>
<evidence type="ECO:0000256" key="8">
    <source>
        <dbReference type="ARBA" id="ARBA00023136"/>
    </source>
</evidence>
<dbReference type="InterPro" id="IPR040039">
    <property type="entry name" value="PIGX"/>
</dbReference>
<dbReference type="GO" id="GO:0006506">
    <property type="term" value="P:GPI anchor biosynthetic process"/>
    <property type="evidence" value="ECO:0007669"/>
    <property type="project" value="UniProtKB-KW"/>
</dbReference>
<evidence type="ECO:0000313" key="13">
    <source>
        <dbReference type="Proteomes" id="UP000765509"/>
    </source>
</evidence>
<sequence length="252" mass="28701">MTASRKESTTSIHQKSLSRNNDWTSHSNSSDLTIQWTWTLGGVELMKAVQMAGFMLDVHEADEDIDESLTKSNHPSIQFKAAGTKMKIDTNLTRSEGFHPIFKSTISFTKIDQDLKDFSLIDCDLAMVYLNLPPSIIIDRYQVHSLFHQSQLINTNITNQKRPNRSLIQDLLISSNPDLEAPLSLVDSDWTGQLLIPLLRNLSFQDDQLIQVSVPFHLRYLPPLKIKSHDKNYLKEKVNIQPPSLVMVCNQN</sequence>
<feature type="compositionally biased region" description="Polar residues" evidence="11">
    <location>
        <begin position="9"/>
        <end position="29"/>
    </location>
</feature>
<evidence type="ECO:0000256" key="2">
    <source>
        <dbReference type="ARBA" id="ARBA00004687"/>
    </source>
</evidence>
<dbReference type="OrthoDB" id="5546453at2759"/>
<evidence type="ECO:0000256" key="10">
    <source>
        <dbReference type="RuleBase" id="RU366056"/>
    </source>
</evidence>
<feature type="non-terminal residue" evidence="12">
    <location>
        <position position="1"/>
    </location>
</feature>
<gene>
    <name evidence="12" type="ORF">O181_045843</name>
</gene>
<keyword evidence="8" id="KW-0472">Membrane</keyword>
<evidence type="ECO:0000256" key="6">
    <source>
        <dbReference type="ARBA" id="ARBA00022824"/>
    </source>
</evidence>
<dbReference type="EMBL" id="AVOT02018893">
    <property type="protein sequence ID" value="MBW0506128.1"/>
    <property type="molecule type" value="Genomic_DNA"/>
</dbReference>
<proteinExistence type="inferred from homology"/>
<evidence type="ECO:0000256" key="5">
    <source>
        <dbReference type="ARBA" id="ARBA00022692"/>
    </source>
</evidence>
<keyword evidence="9" id="KW-0325">Glycoprotein</keyword>
<accession>A0A9Q3DSU3</accession>
<dbReference type="PANTHER" id="PTHR28650">
    <property type="entry name" value="PHOSPHATIDYLINOSITOL-GLYCAN BIOSYNTHESIS CLASS X PROTEIN"/>
    <property type="match status" value="1"/>
</dbReference>
<dbReference type="Proteomes" id="UP000765509">
    <property type="component" value="Unassembled WGS sequence"/>
</dbReference>
<dbReference type="PANTHER" id="PTHR28650:SF1">
    <property type="entry name" value="PHOSPHATIDYLINOSITOL-GLYCAN BIOSYNTHESIS CLASS X PROTEIN"/>
    <property type="match status" value="1"/>
</dbReference>
<comment type="pathway">
    <text evidence="2 10">Glycolipid biosynthesis; glycosylphosphatidylinositol-anchor biosynthesis.</text>
</comment>
<keyword evidence="7" id="KW-1133">Transmembrane helix</keyword>
<evidence type="ECO:0000256" key="7">
    <source>
        <dbReference type="ARBA" id="ARBA00022989"/>
    </source>
</evidence>
<evidence type="ECO:0000256" key="1">
    <source>
        <dbReference type="ARBA" id="ARBA00004389"/>
    </source>
</evidence>
<keyword evidence="6 10" id="KW-0256">Endoplasmic reticulum</keyword>
<evidence type="ECO:0000313" key="12">
    <source>
        <dbReference type="EMBL" id="MBW0506128.1"/>
    </source>
</evidence>
<dbReference type="AlphaFoldDB" id="A0A9Q3DSU3"/>
<feature type="region of interest" description="Disordered" evidence="11">
    <location>
        <begin position="1"/>
        <end position="29"/>
    </location>
</feature>
<protein>
    <recommendedName>
        <fullName evidence="10">Protein PBN1</fullName>
    </recommendedName>
</protein>
<comment type="caution">
    <text evidence="12">The sequence shown here is derived from an EMBL/GenBank/DDBJ whole genome shotgun (WGS) entry which is preliminary data.</text>
</comment>
<keyword evidence="4 10" id="KW-0337">GPI-anchor biosynthesis</keyword>
<organism evidence="12 13">
    <name type="scientific">Austropuccinia psidii MF-1</name>
    <dbReference type="NCBI Taxonomy" id="1389203"/>
    <lineage>
        <taxon>Eukaryota</taxon>
        <taxon>Fungi</taxon>
        <taxon>Dikarya</taxon>
        <taxon>Basidiomycota</taxon>
        <taxon>Pucciniomycotina</taxon>
        <taxon>Pucciniomycetes</taxon>
        <taxon>Pucciniales</taxon>
        <taxon>Sphaerophragmiaceae</taxon>
        <taxon>Austropuccinia</taxon>
    </lineage>
</organism>
<dbReference type="Pfam" id="PF08320">
    <property type="entry name" value="PIG-X"/>
    <property type="match status" value="1"/>
</dbReference>
<comment type="subcellular location">
    <subcellularLocation>
        <location evidence="1 10">Endoplasmic reticulum membrane</location>
        <topology evidence="1 10">Single-pass membrane protein</topology>
    </subcellularLocation>
</comment>
<comment type="function">
    <text evidence="10">Required for proper folding and/or the stability of a subset of proteins in the endoplasmic reticulum. Component of glycosylphosphatidylinositol-mannosyltransferase 1 which transfers the first of the 4 mannoses in the GPI-anchor precursors during GPI-anchor biosynthesis. Probably acts by stabilizing the mannosyltransferase GPI14.</text>
</comment>
<evidence type="ECO:0000256" key="9">
    <source>
        <dbReference type="ARBA" id="ARBA00023180"/>
    </source>
</evidence>